<keyword evidence="1" id="KW-1133">Transmembrane helix</keyword>
<keyword evidence="1" id="KW-0472">Membrane</keyword>
<comment type="caution">
    <text evidence="2">The sequence shown here is derived from an EMBL/GenBank/DDBJ whole genome shotgun (WGS) entry which is preliminary data.</text>
</comment>
<sequence>MENNYQLSRIYNYLHGLMSKEEMHALEREALDDPLLQEALEGYALKENVDMQALSLLQKRLQDRVAHAKDRKHRQFFAWQRLAIASSAAVLFVVACVFILMRTINHNKQEHITEVNLGLVGKGVEVDPMFSERYSDGFPVEGWEHFSQYLSQRIGALDLQEPTVIIFQIQESGEPSQLEFRPAVSQEIKQSITSILQNGPRWKGTEGQFRVIIYD</sequence>
<dbReference type="EMBL" id="DXEZ01000108">
    <property type="protein sequence ID" value="HIX54128.1"/>
    <property type="molecule type" value="Genomic_DNA"/>
</dbReference>
<feature type="transmembrane region" description="Helical" evidence="1">
    <location>
        <begin position="82"/>
        <end position="101"/>
    </location>
</feature>
<protein>
    <submittedName>
        <fullName evidence="2">Uncharacterized protein</fullName>
    </submittedName>
</protein>
<keyword evidence="1" id="KW-0812">Transmembrane</keyword>
<accession>A0A9D2AY24</accession>
<reference evidence="2" key="2">
    <citation type="submission" date="2021-04" db="EMBL/GenBank/DDBJ databases">
        <authorList>
            <person name="Gilroy R."/>
        </authorList>
    </citation>
    <scope>NUCLEOTIDE SEQUENCE</scope>
    <source>
        <strain evidence="2">1719</strain>
    </source>
</reference>
<name>A0A9D2AY24_9SPHI</name>
<reference evidence="2" key="1">
    <citation type="journal article" date="2021" name="PeerJ">
        <title>Extensive microbial diversity within the chicken gut microbiome revealed by metagenomics and culture.</title>
        <authorList>
            <person name="Gilroy R."/>
            <person name="Ravi A."/>
            <person name="Getino M."/>
            <person name="Pursley I."/>
            <person name="Horton D.L."/>
            <person name="Alikhan N.F."/>
            <person name="Baker D."/>
            <person name="Gharbi K."/>
            <person name="Hall N."/>
            <person name="Watson M."/>
            <person name="Adriaenssens E.M."/>
            <person name="Foster-Nyarko E."/>
            <person name="Jarju S."/>
            <person name="Secka A."/>
            <person name="Antonio M."/>
            <person name="Oren A."/>
            <person name="Chaudhuri R.R."/>
            <person name="La Ragione R."/>
            <person name="Hildebrand F."/>
            <person name="Pallen M.J."/>
        </authorList>
    </citation>
    <scope>NUCLEOTIDE SEQUENCE</scope>
    <source>
        <strain evidence="2">1719</strain>
    </source>
</reference>
<organism evidence="2 3">
    <name type="scientific">Candidatus Sphingobacterium stercoripullorum</name>
    <dbReference type="NCBI Taxonomy" id="2838759"/>
    <lineage>
        <taxon>Bacteria</taxon>
        <taxon>Pseudomonadati</taxon>
        <taxon>Bacteroidota</taxon>
        <taxon>Sphingobacteriia</taxon>
        <taxon>Sphingobacteriales</taxon>
        <taxon>Sphingobacteriaceae</taxon>
        <taxon>Sphingobacterium</taxon>
    </lineage>
</organism>
<evidence type="ECO:0000256" key="1">
    <source>
        <dbReference type="SAM" id="Phobius"/>
    </source>
</evidence>
<dbReference type="Proteomes" id="UP000824156">
    <property type="component" value="Unassembled WGS sequence"/>
</dbReference>
<evidence type="ECO:0000313" key="2">
    <source>
        <dbReference type="EMBL" id="HIX54128.1"/>
    </source>
</evidence>
<evidence type="ECO:0000313" key="3">
    <source>
        <dbReference type="Proteomes" id="UP000824156"/>
    </source>
</evidence>
<gene>
    <name evidence="2" type="ORF">H9853_03820</name>
</gene>
<dbReference type="AlphaFoldDB" id="A0A9D2AY24"/>
<proteinExistence type="predicted"/>